<proteinExistence type="inferred from homology"/>
<evidence type="ECO:0000256" key="5">
    <source>
        <dbReference type="ARBA" id="ARBA00022630"/>
    </source>
</evidence>
<dbReference type="PIRSF" id="PIRSF038996">
    <property type="entry name" value="FldA"/>
    <property type="match status" value="1"/>
</dbReference>
<comment type="cofactor">
    <cofactor evidence="1 8">
        <name>FMN</name>
        <dbReference type="ChEBI" id="CHEBI:58210"/>
    </cofactor>
</comment>
<evidence type="ECO:0000256" key="2">
    <source>
        <dbReference type="ARBA" id="ARBA00003297"/>
    </source>
</evidence>
<dbReference type="InterPro" id="IPR008254">
    <property type="entry name" value="Flavodoxin/NO_synth"/>
</dbReference>
<dbReference type="PANTHER" id="PTHR42809">
    <property type="entry name" value="FLAVODOXIN 2"/>
    <property type="match status" value="1"/>
</dbReference>
<keyword evidence="11" id="KW-1185">Reference proteome</keyword>
<dbReference type="InterPro" id="IPR001226">
    <property type="entry name" value="Flavodoxin_CS"/>
</dbReference>
<keyword evidence="4 8" id="KW-0813">Transport</keyword>
<evidence type="ECO:0000313" key="11">
    <source>
        <dbReference type="Proteomes" id="UP000325606"/>
    </source>
</evidence>
<dbReference type="InterPro" id="IPR029039">
    <property type="entry name" value="Flavoprotein-like_sf"/>
</dbReference>
<gene>
    <name evidence="10" type="primary">fldB</name>
    <name evidence="10" type="ORF">F5I99_14685</name>
</gene>
<feature type="domain" description="Flavodoxin-like" evidence="9">
    <location>
        <begin position="8"/>
        <end position="169"/>
    </location>
</feature>
<comment type="similarity">
    <text evidence="3 8">Belongs to the flavodoxin family.</text>
</comment>
<dbReference type="Proteomes" id="UP000325606">
    <property type="component" value="Chromosome"/>
</dbReference>
<evidence type="ECO:0000256" key="7">
    <source>
        <dbReference type="ARBA" id="ARBA00022982"/>
    </source>
</evidence>
<comment type="function">
    <text evidence="2 8">Low-potential electron donor to a number of redox enzymes.</text>
</comment>
<dbReference type="EMBL" id="CP044222">
    <property type="protein sequence ID" value="QEW08634.1"/>
    <property type="molecule type" value="Genomic_DNA"/>
</dbReference>
<dbReference type="AlphaFoldDB" id="A0A5J6LJB1"/>
<dbReference type="SUPFAM" id="SSF52218">
    <property type="entry name" value="Flavoproteins"/>
    <property type="match status" value="1"/>
</dbReference>
<organism evidence="10 11">
    <name type="scientific">Nitrincola iocasae</name>
    <dbReference type="NCBI Taxonomy" id="2614693"/>
    <lineage>
        <taxon>Bacteria</taxon>
        <taxon>Pseudomonadati</taxon>
        <taxon>Pseudomonadota</taxon>
        <taxon>Gammaproteobacteria</taxon>
        <taxon>Oceanospirillales</taxon>
        <taxon>Oceanospirillaceae</taxon>
        <taxon>Nitrincola</taxon>
    </lineage>
</organism>
<dbReference type="PROSITE" id="PS50902">
    <property type="entry name" value="FLAVODOXIN_LIKE"/>
    <property type="match status" value="1"/>
</dbReference>
<accession>A0A5J6LJB1</accession>
<sequence>MQTIEEPIGVFYASTTGNTELVAEKIAELLAGRARLHDIAVEGLVAIPAYKYMIMGIPTWDFGELQEDWAVHWDALGQMDLSGVQIALFGLGDQIGYGEWFQDAMGALHDLLRNTGAQMLGYWSVEGYDFEASKALTEDGQQFVGLALDEDGQSGLTDERLQKWLVDVCNVIQAS</sequence>
<dbReference type="NCBIfam" id="NF009023">
    <property type="entry name" value="PRK12359.1"/>
    <property type="match status" value="1"/>
</dbReference>
<keyword evidence="7 8" id="KW-0249">Electron transport</keyword>
<dbReference type="GO" id="GO:0009055">
    <property type="term" value="F:electron transfer activity"/>
    <property type="evidence" value="ECO:0007669"/>
    <property type="project" value="UniProtKB-UniRule"/>
</dbReference>
<dbReference type="Gene3D" id="3.40.50.360">
    <property type="match status" value="1"/>
</dbReference>
<protein>
    <recommendedName>
        <fullName evidence="8">Flavodoxin</fullName>
    </recommendedName>
</protein>
<dbReference type="GO" id="GO:0010181">
    <property type="term" value="F:FMN binding"/>
    <property type="evidence" value="ECO:0007669"/>
    <property type="project" value="UniProtKB-UniRule"/>
</dbReference>
<dbReference type="KEGG" id="nik:F5I99_14685"/>
<dbReference type="PANTHER" id="PTHR42809:SF3">
    <property type="entry name" value="FLAVODOXIN 2"/>
    <property type="match status" value="1"/>
</dbReference>
<evidence type="ECO:0000256" key="1">
    <source>
        <dbReference type="ARBA" id="ARBA00001917"/>
    </source>
</evidence>
<evidence type="ECO:0000313" key="10">
    <source>
        <dbReference type="EMBL" id="QEW08634.1"/>
    </source>
</evidence>
<dbReference type="Pfam" id="PF00258">
    <property type="entry name" value="Flavodoxin_1"/>
    <property type="match status" value="1"/>
</dbReference>
<dbReference type="NCBIfam" id="TIGR01752">
    <property type="entry name" value="flav_long"/>
    <property type="match status" value="1"/>
</dbReference>
<name>A0A5J6LJB1_9GAMM</name>
<keyword evidence="5 8" id="KW-0285">Flavoprotein</keyword>
<dbReference type="PROSITE" id="PS00201">
    <property type="entry name" value="FLAVODOXIN"/>
    <property type="match status" value="1"/>
</dbReference>
<dbReference type="RefSeq" id="WP_151059238.1">
    <property type="nucleotide sequence ID" value="NZ_CP044222.1"/>
</dbReference>
<evidence type="ECO:0000256" key="8">
    <source>
        <dbReference type="PIRNR" id="PIRNR038996"/>
    </source>
</evidence>
<dbReference type="InterPro" id="IPR050619">
    <property type="entry name" value="Flavodoxin"/>
</dbReference>
<evidence type="ECO:0000259" key="9">
    <source>
        <dbReference type="PROSITE" id="PS50902"/>
    </source>
</evidence>
<evidence type="ECO:0000256" key="4">
    <source>
        <dbReference type="ARBA" id="ARBA00022448"/>
    </source>
</evidence>
<evidence type="ECO:0000256" key="3">
    <source>
        <dbReference type="ARBA" id="ARBA00005267"/>
    </source>
</evidence>
<keyword evidence="6 8" id="KW-0288">FMN</keyword>
<reference evidence="10 11" key="1">
    <citation type="submission" date="2019-09" db="EMBL/GenBank/DDBJ databases">
        <title>Nitrincola iocasae sp. nov., a bacterium isolated from the sediment collected at a cold seep field in South China Sea.</title>
        <authorList>
            <person name="Zhang H."/>
            <person name="Wang H."/>
            <person name="Li C."/>
        </authorList>
    </citation>
    <scope>NUCLEOTIDE SEQUENCE [LARGE SCALE GENOMIC DNA]</scope>
    <source>
        <strain evidence="10 11">KXZD1103</strain>
    </source>
</reference>
<dbReference type="InterPro" id="IPR010086">
    <property type="entry name" value="Flavodoxin_lc"/>
</dbReference>
<evidence type="ECO:0000256" key="6">
    <source>
        <dbReference type="ARBA" id="ARBA00022643"/>
    </source>
</evidence>